<gene>
    <name evidence="2" type="ORF">D0866_02116</name>
</gene>
<name>A0A3M7BH96_HORWE</name>
<reference evidence="2 3" key="1">
    <citation type="journal article" date="2018" name="BMC Genomics">
        <title>Genomic evidence for intraspecific hybridization in a clonal and extremely halotolerant yeast.</title>
        <authorList>
            <person name="Gostincar C."/>
            <person name="Stajich J.E."/>
            <person name="Zupancic J."/>
            <person name="Zalar P."/>
            <person name="Gunde-Cimerman N."/>
        </authorList>
    </citation>
    <scope>NUCLEOTIDE SEQUENCE [LARGE SCALE GENOMIC DNA]</scope>
    <source>
        <strain evidence="2 3">EXF-6651</strain>
    </source>
</reference>
<evidence type="ECO:0008006" key="4">
    <source>
        <dbReference type="Google" id="ProtNLM"/>
    </source>
</evidence>
<feature type="compositionally biased region" description="Polar residues" evidence="1">
    <location>
        <begin position="395"/>
        <end position="418"/>
    </location>
</feature>
<dbReference type="EMBL" id="QWIM01000133">
    <property type="protein sequence ID" value="RMY39149.1"/>
    <property type="molecule type" value="Genomic_DNA"/>
</dbReference>
<feature type="region of interest" description="Disordered" evidence="1">
    <location>
        <begin position="374"/>
        <end position="430"/>
    </location>
</feature>
<accession>A0A3M7BH96</accession>
<comment type="caution">
    <text evidence="2">The sequence shown here is derived from an EMBL/GenBank/DDBJ whole genome shotgun (WGS) entry which is preliminary data.</text>
</comment>
<dbReference type="AlphaFoldDB" id="A0A3M7BH96"/>
<feature type="region of interest" description="Disordered" evidence="1">
    <location>
        <begin position="184"/>
        <end position="213"/>
    </location>
</feature>
<organism evidence="2 3">
    <name type="scientific">Hortaea werneckii</name>
    <name type="common">Black yeast</name>
    <name type="synonym">Cladosporium werneckii</name>
    <dbReference type="NCBI Taxonomy" id="91943"/>
    <lineage>
        <taxon>Eukaryota</taxon>
        <taxon>Fungi</taxon>
        <taxon>Dikarya</taxon>
        <taxon>Ascomycota</taxon>
        <taxon>Pezizomycotina</taxon>
        <taxon>Dothideomycetes</taxon>
        <taxon>Dothideomycetidae</taxon>
        <taxon>Mycosphaerellales</taxon>
        <taxon>Teratosphaeriaceae</taxon>
        <taxon>Hortaea</taxon>
    </lineage>
</organism>
<feature type="compositionally biased region" description="Pro residues" evidence="1">
    <location>
        <begin position="421"/>
        <end position="430"/>
    </location>
</feature>
<evidence type="ECO:0000313" key="2">
    <source>
        <dbReference type="EMBL" id="RMY39149.1"/>
    </source>
</evidence>
<evidence type="ECO:0000313" key="3">
    <source>
        <dbReference type="Proteomes" id="UP000276864"/>
    </source>
</evidence>
<evidence type="ECO:0000256" key="1">
    <source>
        <dbReference type="SAM" id="MobiDB-lite"/>
    </source>
</evidence>
<dbReference type="VEuPathDB" id="FungiDB:BTJ68_12346"/>
<protein>
    <recommendedName>
        <fullName evidence="4">Fungal N-terminal domain-containing protein</fullName>
    </recommendedName>
</protein>
<feature type="region of interest" description="Disordered" evidence="1">
    <location>
        <begin position="328"/>
        <end position="357"/>
    </location>
</feature>
<sequence>MDPFSITVGIVGLVDGGLSLSKDLKSKIDDFRNAEREVIELAHEIDLCTTLLDVLGDSLNGPENAYPKNIAKQTKRLVGDMRNVFKDVELLLAEFDYSAKASGKHMIKAETFRGHHNKLKSLQLSFIFMLSVCPAPRPVQSDAGIAPGDVVGPSGTFEGTIQRVPINTGARDPKSGAPITYKATLTLQPSESQQASTGTDGRTNQASSGPEFSDRLEEAKKNKHLRKKLAALTCNPFFSREAFGSMFGRHPPKAKVYRYAEPISIEPRMGMPLRSHSDAADVGFGAGEEMGEELPMHHPELSDSSRTADDRVEDILTYLIAIQLFHDGEDESGEASPSASFDERHDQDEEPEGGILKVYPARNVAAEFSHYDALDDPYAEETIVNPDPRQARAHSPNTDRPFSSNARLHTQSPPSRYSTPLPFPPQQRSR</sequence>
<proteinExistence type="predicted"/>
<feature type="compositionally biased region" description="Polar residues" evidence="1">
    <location>
        <begin position="184"/>
        <end position="210"/>
    </location>
</feature>
<dbReference type="Proteomes" id="UP000276864">
    <property type="component" value="Unassembled WGS sequence"/>
</dbReference>